<keyword evidence="3" id="KW-1185">Reference proteome</keyword>
<reference evidence="2 3" key="1">
    <citation type="journal article" date="2015" name="Genome Announc.">
        <title>Genome sequence and annotation of Trichoderma parareesei, the ancestor of the cellulase producer Trichoderma reesei.</title>
        <authorList>
            <person name="Yang D."/>
            <person name="Pomraning K."/>
            <person name="Kopchinskiy A."/>
            <person name="Karimi Aghcheh R."/>
            <person name="Atanasova L."/>
            <person name="Chenthamara K."/>
            <person name="Baker S.E."/>
            <person name="Zhang R."/>
            <person name="Shen Q."/>
            <person name="Freitag M."/>
            <person name="Kubicek C.P."/>
            <person name="Druzhinina I.S."/>
        </authorList>
    </citation>
    <scope>NUCLEOTIDE SEQUENCE [LARGE SCALE GENOMIC DNA]</scope>
    <source>
        <strain evidence="2 3">CBS 125925</strain>
    </source>
</reference>
<dbReference type="InterPro" id="IPR046676">
    <property type="entry name" value="DUF6546"/>
</dbReference>
<sequence>MVTTGQPEPESFTWTFLPAEIRTMILNVIARQKHPGWASLASVCREWQSVLEPANFDKLKLRVSCLDDFNRVASPSRTSIIRHICLDIELPRYACDDCCRRLSMYDNTSSIVSNGLWRLFSILSAWEQAGDLALELNVYSPSDRDHWFKGIYLSTDDVEEDEDSDTPLNDWRGEPWCHDPRHGWLHGRQIMDPPRSAILRLFQPITLRFQKPLPRVRAVTRLLMRRQLRRYLFPLEIRLLLNSLVHLDHMVYEPWAVPISSEKQFREQAFAILVKAGLPGSLRSLTIFEDFFELYNRFSRRLSDGASTDLFPDGLRLGATFASRSRNLRHLSISFMISAEEFFRYCQPAGNWPHMQSLALTTNFLGQDESLRPCINVLLCRAGVLAQRMPKLHTFVLWNGARGHACAFIYRVEKDGPSITWRGTWRLPLSEDPYVIRAWRLVASRLRFHKLRIKQQRIFRDITSRGDAVYRLKLPCQVVEPASLWQMRREGYKPYY</sequence>
<name>A0A2H3A0Y7_TRIPA</name>
<dbReference type="AlphaFoldDB" id="A0A2H3A0Y7"/>
<proteinExistence type="predicted"/>
<dbReference type="Pfam" id="PF20183">
    <property type="entry name" value="DUF6546"/>
    <property type="match status" value="1"/>
</dbReference>
<evidence type="ECO:0000313" key="3">
    <source>
        <dbReference type="Proteomes" id="UP000219286"/>
    </source>
</evidence>
<evidence type="ECO:0000313" key="2">
    <source>
        <dbReference type="EMBL" id="OTA05004.1"/>
    </source>
</evidence>
<dbReference type="OrthoDB" id="3728558at2759"/>
<evidence type="ECO:0000259" key="1">
    <source>
        <dbReference type="Pfam" id="PF20183"/>
    </source>
</evidence>
<protein>
    <recommendedName>
        <fullName evidence="1">DUF6546 domain-containing protein</fullName>
    </recommendedName>
</protein>
<organism evidence="2 3">
    <name type="scientific">Trichoderma parareesei</name>
    <name type="common">Filamentous fungus</name>
    <dbReference type="NCBI Taxonomy" id="858221"/>
    <lineage>
        <taxon>Eukaryota</taxon>
        <taxon>Fungi</taxon>
        <taxon>Dikarya</taxon>
        <taxon>Ascomycota</taxon>
        <taxon>Pezizomycotina</taxon>
        <taxon>Sordariomycetes</taxon>
        <taxon>Hypocreomycetidae</taxon>
        <taxon>Hypocreales</taxon>
        <taxon>Hypocreaceae</taxon>
        <taxon>Trichoderma</taxon>
    </lineage>
</organism>
<accession>A0A2H3A0Y7</accession>
<comment type="caution">
    <text evidence="2">The sequence shown here is derived from an EMBL/GenBank/DDBJ whole genome shotgun (WGS) entry which is preliminary data.</text>
</comment>
<gene>
    <name evidence="2" type="ORF">A9Z42_0056250</name>
</gene>
<feature type="domain" description="DUF6546" evidence="1">
    <location>
        <begin position="278"/>
        <end position="480"/>
    </location>
</feature>
<dbReference type="Proteomes" id="UP000219286">
    <property type="component" value="Unassembled WGS sequence"/>
</dbReference>
<dbReference type="EMBL" id="LFMI01000559">
    <property type="protein sequence ID" value="OTA05004.1"/>
    <property type="molecule type" value="Genomic_DNA"/>
</dbReference>